<evidence type="ECO:0000313" key="4">
    <source>
        <dbReference type="EMBL" id="RWR90357.1"/>
    </source>
</evidence>
<protein>
    <submittedName>
        <fullName evidence="4">T-complex 11</fullName>
    </submittedName>
</protein>
<evidence type="ECO:0000256" key="3">
    <source>
        <dbReference type="SAM" id="MobiDB-lite"/>
    </source>
</evidence>
<dbReference type="AlphaFoldDB" id="A0A3S3NM24"/>
<dbReference type="InterPro" id="IPR008862">
    <property type="entry name" value="Tcp11"/>
</dbReference>
<dbReference type="PANTHER" id="PTHR12832:SF11">
    <property type="entry name" value="LD23868P"/>
    <property type="match status" value="1"/>
</dbReference>
<sequence length="1260" mass="140419">MAAGFESPAESGRAAGIALDFPASDSPSKVPRRIRQRLLENSPPPSSSTLEEIETKLKEADLRRQQFHEWLSNKARPKPRSPSWSSQEEDLAQRLEAKLSAAEQKRLSILAKAQMRLAKLDELRQAAKTGVEMRFEEEREKLGTKVESRVQQAELNRSLLLKAYLQRRAAARERTTQSLLQRKLREKKYRERIHTAICQKRAAAEKKRLGFLEAEKTRARARVMQARRVAKSVCHQREIERRKMIDRLEDRLQRAKRQRAEYLRQRGGLYGSARVNWSKMHKHGDFLSRKLARCWRRFLRSRKTTFSLAKAYEALEISEKSVKSMPFEQLAALIESAATLQTVKALMDRLESRLTLSQPSSSSLNDIDHLLKRLASPNRRRKSSNVARSRGAKKGLPNKETKSPETIKLLRYPARVVLCAYMILGHPDAVFNERGEREIALAESAANFVRKFELLVKIILNGPSQSNSPSFSRQSSPDSTSSEGNQEYSQLPCRQTFRTQLVTFDVAWCSYLYQFIVWKTKDARSLEDDLVRAACHLELSMMQTCKLTPEGESIDLTHDMRAIQKQVSEDQRLLREKVLHLSGIAGIERMECALSDTRSKYFESKENGSPGVPPAAHISSSTPSSPDEPLALVSEQRSLVEGSASSNRVVRSLFKDISSPPNVGPVTSENRDGSPGVPPLAHISSSTPSSPDEPSASVSEQRSLVEGSAISNGVVRSLFKDVSSQPKVGPVTSENRDGLLGTSTREKLITENEVLVNEIVHGGHHSFAEHLDIESEDENSIKAKIKETMEKAFWDGIAESMKQDEPDYGRIIQLVKEVRDELCEMAPQSWKQEIHDSIDLDILSQVLKSGIHDMDYLGRILEYALATLQKLSAPANEDEMKKTHKNLLTELSEIAQANDKLNSSFVIAVVKGLRFVLEQIQTLKREISKARIRLMEPLIKGPAGFEYLQKAFADRYGHPSDALRSLPQTLQWLASVKGNSEQEWEEHMDSLSALTTRPTSSSQGLPPVTSLRTGGSVQMAGNQVLPFPHAEISGTAEEPQLECHGEKIDVLVRLGLLKLVSGIEGITPDNLPETLKLNFSRLRGVQSQLQKIIVIATSMLVLRQILLSEKSATSPTEVEHIVADASKRVSELLEHMADAGIAEIVETAIGPLPSGSGDDINNNDRIQSRKGMMASMLSKSLRDGDPVFSRVVRAVYLAARAAVFCASSPHGNKMVEMALRRVGVAILSEQVMAMAGVVAVVATVSARVHGLWYACLVENM</sequence>
<evidence type="ECO:0000256" key="1">
    <source>
        <dbReference type="ARBA" id="ARBA00010954"/>
    </source>
</evidence>
<feature type="compositionally biased region" description="Polar residues" evidence="3">
    <location>
        <begin position="659"/>
        <end position="668"/>
    </location>
</feature>
<dbReference type="OrthoDB" id="276323at2759"/>
<feature type="coiled-coil region" evidence="2">
    <location>
        <begin position="238"/>
        <end position="265"/>
    </location>
</feature>
<gene>
    <name evidence="4" type="ORF">CKAN_01944900</name>
</gene>
<evidence type="ECO:0000256" key="2">
    <source>
        <dbReference type="SAM" id="Coils"/>
    </source>
</evidence>
<feature type="region of interest" description="Disordered" evidence="3">
    <location>
        <begin position="377"/>
        <end position="402"/>
    </location>
</feature>
<keyword evidence="2" id="KW-0175">Coiled coil</keyword>
<feature type="compositionally biased region" description="Polar residues" evidence="3">
    <location>
        <begin position="992"/>
        <end position="1007"/>
    </location>
</feature>
<feature type="region of interest" description="Disordered" evidence="3">
    <location>
        <begin position="656"/>
        <end position="703"/>
    </location>
</feature>
<feature type="region of interest" description="Disordered" evidence="3">
    <location>
        <begin position="602"/>
        <end position="631"/>
    </location>
</feature>
<feature type="compositionally biased region" description="Low complexity" evidence="3">
    <location>
        <begin position="684"/>
        <end position="697"/>
    </location>
</feature>
<feature type="region of interest" description="Disordered" evidence="3">
    <location>
        <begin position="1"/>
        <end position="30"/>
    </location>
</feature>
<feature type="compositionally biased region" description="Low complexity" evidence="3">
    <location>
        <begin position="464"/>
        <end position="482"/>
    </location>
</feature>
<dbReference type="Pfam" id="PF05794">
    <property type="entry name" value="Tcp11"/>
    <property type="match status" value="1"/>
</dbReference>
<reference evidence="4 5" key="1">
    <citation type="journal article" date="2019" name="Nat. Plants">
        <title>Stout camphor tree genome fills gaps in understanding of flowering plant genome evolution.</title>
        <authorList>
            <person name="Chaw S.M."/>
            <person name="Liu Y.C."/>
            <person name="Wu Y.W."/>
            <person name="Wang H.Y."/>
            <person name="Lin C.I."/>
            <person name="Wu C.S."/>
            <person name="Ke H.M."/>
            <person name="Chang L.Y."/>
            <person name="Hsu C.Y."/>
            <person name="Yang H.T."/>
            <person name="Sudianto E."/>
            <person name="Hsu M.H."/>
            <person name="Wu K.P."/>
            <person name="Wang L.N."/>
            <person name="Leebens-Mack J.H."/>
            <person name="Tsai I.J."/>
        </authorList>
    </citation>
    <scope>NUCLEOTIDE SEQUENCE [LARGE SCALE GENOMIC DNA]</scope>
    <source>
        <strain evidence="5">cv. Chaw 1501</strain>
        <tissue evidence="4">Young leaves</tissue>
    </source>
</reference>
<dbReference type="Proteomes" id="UP000283530">
    <property type="component" value="Unassembled WGS sequence"/>
</dbReference>
<feature type="region of interest" description="Disordered" evidence="3">
    <location>
        <begin position="984"/>
        <end position="1007"/>
    </location>
</feature>
<evidence type="ECO:0000313" key="5">
    <source>
        <dbReference type="Proteomes" id="UP000283530"/>
    </source>
</evidence>
<dbReference type="GO" id="GO:0007165">
    <property type="term" value="P:signal transduction"/>
    <property type="evidence" value="ECO:0007669"/>
    <property type="project" value="TreeGrafter"/>
</dbReference>
<feature type="region of interest" description="Disordered" evidence="3">
    <location>
        <begin position="69"/>
        <end position="89"/>
    </location>
</feature>
<accession>A0A3S3NM24</accession>
<dbReference type="PANTHER" id="PTHR12832">
    <property type="entry name" value="TESTIS-SPECIFIC PROTEIN PBS13 T-COMPLEX 11"/>
    <property type="match status" value="1"/>
</dbReference>
<proteinExistence type="inferred from homology"/>
<keyword evidence="5" id="KW-1185">Reference proteome</keyword>
<organism evidence="4 5">
    <name type="scientific">Cinnamomum micranthum f. kanehirae</name>
    <dbReference type="NCBI Taxonomy" id="337451"/>
    <lineage>
        <taxon>Eukaryota</taxon>
        <taxon>Viridiplantae</taxon>
        <taxon>Streptophyta</taxon>
        <taxon>Embryophyta</taxon>
        <taxon>Tracheophyta</taxon>
        <taxon>Spermatophyta</taxon>
        <taxon>Magnoliopsida</taxon>
        <taxon>Magnoliidae</taxon>
        <taxon>Laurales</taxon>
        <taxon>Lauraceae</taxon>
        <taxon>Cinnamomum</taxon>
    </lineage>
</organism>
<feature type="region of interest" description="Disordered" evidence="3">
    <location>
        <begin position="464"/>
        <end position="488"/>
    </location>
</feature>
<name>A0A3S3NM24_9MAGN</name>
<comment type="similarity">
    <text evidence="1">Belongs to the TCP11 family.</text>
</comment>
<dbReference type="EMBL" id="QPKB01000008">
    <property type="protein sequence ID" value="RWR90357.1"/>
    <property type="molecule type" value="Genomic_DNA"/>
</dbReference>
<comment type="caution">
    <text evidence="4">The sequence shown here is derived from an EMBL/GenBank/DDBJ whole genome shotgun (WGS) entry which is preliminary data.</text>
</comment>
<dbReference type="STRING" id="337451.A0A3S3NM24"/>